<evidence type="ECO:0000256" key="3">
    <source>
        <dbReference type="SAM" id="MobiDB-lite"/>
    </source>
</evidence>
<feature type="active site" evidence="2">
    <location>
        <position position="42"/>
    </location>
</feature>
<dbReference type="EC" id="2.5.1.31" evidence="2"/>
<feature type="binding site" evidence="2">
    <location>
        <position position="93"/>
    </location>
    <ligand>
        <name>substrate</name>
    </ligand>
</feature>
<feature type="binding site" evidence="2">
    <location>
        <position position="47"/>
    </location>
    <ligand>
        <name>substrate</name>
    </ligand>
</feature>
<dbReference type="RefSeq" id="WP_265616253.1">
    <property type="nucleotide sequence ID" value="NZ_JAPFRD010000005.1"/>
</dbReference>
<feature type="binding site" evidence="2">
    <location>
        <position position="42"/>
    </location>
    <ligand>
        <name>Mg(2+)</name>
        <dbReference type="ChEBI" id="CHEBI:18420"/>
    </ligand>
</feature>
<feature type="binding site" evidence="2">
    <location>
        <position position="55"/>
    </location>
    <ligand>
        <name>substrate</name>
    </ligand>
</feature>
<comment type="caution">
    <text evidence="4">The sequence shown here is derived from an EMBL/GenBank/DDBJ whole genome shotgun (WGS) entry which is preliminary data.</text>
</comment>
<keyword evidence="2" id="KW-0573">Peptidoglycan synthesis</keyword>
<feature type="binding site" evidence="2">
    <location>
        <begin position="216"/>
        <end position="218"/>
    </location>
    <ligand>
        <name>substrate</name>
    </ligand>
</feature>
<keyword evidence="2" id="KW-0961">Cell wall biogenesis/degradation</keyword>
<feature type="binding site" evidence="2">
    <location>
        <position position="59"/>
    </location>
    <ligand>
        <name>substrate</name>
    </ligand>
</feature>
<keyword evidence="2" id="KW-0479">Metal-binding</keyword>
<dbReference type="PANTHER" id="PTHR10291:SF0">
    <property type="entry name" value="DEHYDRODOLICHYL DIPHOSPHATE SYNTHASE 2"/>
    <property type="match status" value="1"/>
</dbReference>
<sequence>MLAKRSRQTKQPDASQASTSENNSAQTLDSVAGPKHVAVIMDGNGRWAQKKGKIRTFGHKAGVESVRAAVRFARQTDIQSLTLFAFSSENWKRPEEEVSVLMDLFNLVLNSEVKKLNKNGVRLKVIGDVSAFDEKLITKIRKAEALTAQNDHLVLNIAANYGGRWDIVNAAKQLAMQTQQGKIEPDQIDESRFNAHISTFGMPELDLLIRTGGEHRVSNFLLWQCAYAELYFTDVLWPDFNEEAFQAAVNDYKTRQRRFGLTGEQVS</sequence>
<dbReference type="Gene3D" id="3.40.1180.10">
    <property type="entry name" value="Decaprenyl diphosphate synthase-like"/>
    <property type="match status" value="1"/>
</dbReference>
<comment type="catalytic activity">
    <reaction evidence="2">
        <text>8 isopentenyl diphosphate + (2E,6E)-farnesyl diphosphate = di-trans,octa-cis-undecaprenyl diphosphate + 8 diphosphate</text>
        <dbReference type="Rhea" id="RHEA:27551"/>
        <dbReference type="ChEBI" id="CHEBI:33019"/>
        <dbReference type="ChEBI" id="CHEBI:58405"/>
        <dbReference type="ChEBI" id="CHEBI:128769"/>
        <dbReference type="ChEBI" id="CHEBI:175763"/>
        <dbReference type="EC" id="2.5.1.31"/>
    </reaction>
</comment>
<dbReference type="PROSITE" id="PS01066">
    <property type="entry name" value="UPP_SYNTHASE"/>
    <property type="match status" value="1"/>
</dbReference>
<protein>
    <recommendedName>
        <fullName evidence="2">Ditrans,polycis-undecaprenyl-diphosphate synthase ((2E,6E)-farnesyl-diphosphate specific)</fullName>
        <ecNumber evidence="2">2.5.1.31</ecNumber>
    </recommendedName>
    <alternativeName>
        <fullName evidence="2">Ditrans,polycis-undecaprenylcistransferase</fullName>
    </alternativeName>
    <alternativeName>
        <fullName evidence="2">Undecaprenyl diphosphate synthase</fullName>
        <shortName evidence="2">UDS</shortName>
    </alternativeName>
    <alternativeName>
        <fullName evidence="2">Undecaprenyl pyrophosphate synthase</fullName>
        <shortName evidence="2">UPP synthase</shortName>
    </alternativeName>
</protein>
<feature type="compositionally biased region" description="Polar residues" evidence="3">
    <location>
        <begin position="9"/>
        <end position="28"/>
    </location>
</feature>
<comment type="similarity">
    <text evidence="2">Belongs to the UPP synthase family.</text>
</comment>
<comment type="cofactor">
    <cofactor evidence="2">
        <name>Mg(2+)</name>
        <dbReference type="ChEBI" id="CHEBI:18420"/>
    </cofactor>
    <text evidence="2">Binds 2 magnesium ions per subunit.</text>
</comment>
<keyword evidence="1 2" id="KW-0808">Transferase</keyword>
<name>A0ABT3P470_9ALTE</name>
<dbReference type="PANTHER" id="PTHR10291">
    <property type="entry name" value="DEHYDRODOLICHYL DIPHOSPHATE SYNTHASE FAMILY MEMBER"/>
    <property type="match status" value="1"/>
</dbReference>
<evidence type="ECO:0000313" key="5">
    <source>
        <dbReference type="Proteomes" id="UP001142810"/>
    </source>
</evidence>
<feature type="active site" description="Proton acceptor" evidence="2">
    <location>
        <position position="90"/>
    </location>
</feature>
<feature type="binding site" evidence="2">
    <location>
        <position position="91"/>
    </location>
    <ligand>
        <name>substrate</name>
    </ligand>
</feature>
<dbReference type="HAMAP" id="MF_01139">
    <property type="entry name" value="ISPT"/>
    <property type="match status" value="1"/>
</dbReference>
<comment type="function">
    <text evidence="2">Catalyzes the sequential condensation of isopentenyl diphosphate (IPP) with (2E,6E)-farnesyl diphosphate (E,E-FPP) to yield (2Z,6Z,10Z,14Z,18Z,22Z,26Z,30Z,34E,38E)-undecaprenyl diphosphate (di-trans,octa-cis-UPP). UPP is the precursor of glycosyl carrier lipid in the biosynthesis of bacterial cell wall polysaccharide components such as peptidoglycan and lipopolysaccharide.</text>
</comment>
<dbReference type="SUPFAM" id="SSF64005">
    <property type="entry name" value="Undecaprenyl diphosphate synthase"/>
    <property type="match status" value="1"/>
</dbReference>
<evidence type="ECO:0000256" key="1">
    <source>
        <dbReference type="ARBA" id="ARBA00022679"/>
    </source>
</evidence>
<organism evidence="4 5">
    <name type="scientific">Alteromonas aquimaris</name>
    <dbReference type="NCBI Taxonomy" id="2998417"/>
    <lineage>
        <taxon>Bacteria</taxon>
        <taxon>Pseudomonadati</taxon>
        <taxon>Pseudomonadota</taxon>
        <taxon>Gammaproteobacteria</taxon>
        <taxon>Alteromonadales</taxon>
        <taxon>Alteromonadaceae</taxon>
        <taxon>Alteromonas/Salinimonas group</taxon>
        <taxon>Alteromonas</taxon>
    </lineage>
</organism>
<gene>
    <name evidence="2 4" type="primary">uppS</name>
    <name evidence="4" type="ORF">OPS25_03380</name>
</gene>
<dbReference type="Pfam" id="PF01255">
    <property type="entry name" value="Prenyltransf"/>
    <property type="match status" value="1"/>
</dbReference>
<feature type="binding site" evidence="2">
    <location>
        <position position="229"/>
    </location>
    <ligand>
        <name>Mg(2+)</name>
        <dbReference type="ChEBI" id="CHEBI:18420"/>
    </ligand>
</feature>
<dbReference type="InterPro" id="IPR018520">
    <property type="entry name" value="UPP_synth-like_CS"/>
</dbReference>
<dbReference type="InterPro" id="IPR001441">
    <property type="entry name" value="UPP_synth-like"/>
</dbReference>
<dbReference type="GO" id="GO:0016740">
    <property type="term" value="F:transferase activity"/>
    <property type="evidence" value="ECO:0007669"/>
    <property type="project" value="UniProtKB-KW"/>
</dbReference>
<evidence type="ECO:0000313" key="4">
    <source>
        <dbReference type="EMBL" id="MCW8107546.1"/>
    </source>
</evidence>
<feature type="binding site" evidence="2">
    <location>
        <position position="210"/>
    </location>
    <ligand>
        <name>substrate</name>
    </ligand>
</feature>
<dbReference type="NCBIfam" id="TIGR00055">
    <property type="entry name" value="uppS"/>
    <property type="match status" value="1"/>
</dbReference>
<dbReference type="NCBIfam" id="NF011405">
    <property type="entry name" value="PRK14830.1"/>
    <property type="match status" value="1"/>
</dbReference>
<comment type="subunit">
    <text evidence="2">Homodimer.</text>
</comment>
<dbReference type="CDD" id="cd00475">
    <property type="entry name" value="Cis_IPPS"/>
    <property type="match status" value="1"/>
</dbReference>
<feature type="binding site" evidence="2">
    <location>
        <begin position="87"/>
        <end position="89"/>
    </location>
    <ligand>
        <name>substrate</name>
    </ligand>
</feature>
<keyword evidence="2" id="KW-0460">Magnesium</keyword>
<dbReference type="InterPro" id="IPR036424">
    <property type="entry name" value="UPP_synth-like_sf"/>
</dbReference>
<reference evidence="4" key="1">
    <citation type="submission" date="2022-11" db="EMBL/GenBank/DDBJ databases">
        <title>Alteromonas sp. nov., isolated from sea water of the Qingdao.</title>
        <authorList>
            <person name="Wang Q."/>
        </authorList>
    </citation>
    <scope>NUCLEOTIDE SEQUENCE</scope>
    <source>
        <strain evidence="4">ASW11-7</strain>
    </source>
</reference>
<evidence type="ECO:0000256" key="2">
    <source>
        <dbReference type="HAMAP-Rule" id="MF_01139"/>
    </source>
</evidence>
<keyword evidence="5" id="KW-1185">Reference proteome</keyword>
<accession>A0ABT3P470</accession>
<feature type="binding site" evidence="2">
    <location>
        <begin position="43"/>
        <end position="46"/>
    </location>
    <ligand>
        <name>substrate</name>
    </ligand>
</feature>
<keyword evidence="2" id="KW-0133">Cell shape</keyword>
<dbReference type="Proteomes" id="UP001142810">
    <property type="component" value="Unassembled WGS sequence"/>
</dbReference>
<proteinExistence type="inferred from homology"/>
<feature type="region of interest" description="Disordered" evidence="3">
    <location>
        <begin position="1"/>
        <end position="28"/>
    </location>
</feature>
<dbReference type="EMBL" id="JAPFRD010000005">
    <property type="protein sequence ID" value="MCW8107546.1"/>
    <property type="molecule type" value="Genomic_DNA"/>
</dbReference>